<sequence>RRKKSPIKNVVASINRSVYNCHRRLIKIFKKLVRVTTTPKRTPRKNGYRPLGKPPPETASAKRSLLFSVALPPPPCPGKKTVFLDLDETLVHSTVNLPPEKYDFIVRPVLEGKPVDFYVLKRPFLDEFLTFLSSRYEVAVFTAGIEEYASLVVDGLDRRKLISHRLYRDSCREMDGQFVKDLSEIGRELKRVVIVDDNPFSYRFQPENAVPIKPFTDDLEDDELRKLIHFFQEVEEAEDVRES</sequence>
<gene>
    <name evidence="3" type="ORF">M569_14397</name>
</gene>
<feature type="non-terminal residue" evidence="3">
    <location>
        <position position="1"/>
    </location>
</feature>
<dbReference type="InterPro" id="IPR004274">
    <property type="entry name" value="FCP1_dom"/>
</dbReference>
<dbReference type="SUPFAM" id="SSF56784">
    <property type="entry name" value="HAD-like"/>
    <property type="match status" value="1"/>
</dbReference>
<evidence type="ECO:0000313" key="3">
    <source>
        <dbReference type="EMBL" id="EPS60408.1"/>
    </source>
</evidence>
<evidence type="ECO:0000313" key="4">
    <source>
        <dbReference type="Proteomes" id="UP000015453"/>
    </source>
</evidence>
<dbReference type="FunFam" id="3.40.50.1000:FF:000093">
    <property type="entry name" value="NLI interacting factor-like phosphatase family protein"/>
    <property type="match status" value="1"/>
</dbReference>
<feature type="region of interest" description="Disordered" evidence="1">
    <location>
        <begin position="38"/>
        <end position="59"/>
    </location>
</feature>
<dbReference type="InterPro" id="IPR011948">
    <property type="entry name" value="Dullard_phosphatase"/>
</dbReference>
<dbReference type="InterPro" id="IPR050365">
    <property type="entry name" value="TIM50"/>
</dbReference>
<dbReference type="NCBIfam" id="TIGR02251">
    <property type="entry name" value="HIF-SF_euk"/>
    <property type="match status" value="1"/>
</dbReference>
<dbReference type="SMART" id="SM00577">
    <property type="entry name" value="CPDc"/>
    <property type="match status" value="1"/>
</dbReference>
<dbReference type="Pfam" id="PF03031">
    <property type="entry name" value="NIF"/>
    <property type="match status" value="1"/>
</dbReference>
<accession>S8DCA0</accession>
<evidence type="ECO:0000256" key="1">
    <source>
        <dbReference type="SAM" id="MobiDB-lite"/>
    </source>
</evidence>
<keyword evidence="4" id="KW-1185">Reference proteome</keyword>
<feature type="non-terminal residue" evidence="3">
    <location>
        <position position="243"/>
    </location>
</feature>
<evidence type="ECO:0000259" key="2">
    <source>
        <dbReference type="PROSITE" id="PS50969"/>
    </source>
</evidence>
<dbReference type="EMBL" id="AUSU01007594">
    <property type="protein sequence ID" value="EPS60408.1"/>
    <property type="molecule type" value="Genomic_DNA"/>
</dbReference>
<dbReference type="Gene3D" id="3.40.50.1000">
    <property type="entry name" value="HAD superfamily/HAD-like"/>
    <property type="match status" value="1"/>
</dbReference>
<proteinExistence type="predicted"/>
<dbReference type="Proteomes" id="UP000015453">
    <property type="component" value="Unassembled WGS sequence"/>
</dbReference>
<dbReference type="PANTHER" id="PTHR12210">
    <property type="entry name" value="DULLARD PROTEIN PHOSPHATASE"/>
    <property type="match status" value="1"/>
</dbReference>
<feature type="domain" description="FCP1 homology" evidence="2">
    <location>
        <begin position="75"/>
        <end position="234"/>
    </location>
</feature>
<name>S8DCA0_9LAMI</name>
<reference evidence="3 4" key="1">
    <citation type="journal article" date="2013" name="BMC Genomics">
        <title>The miniature genome of a carnivorous plant Genlisea aurea contains a low number of genes and short non-coding sequences.</title>
        <authorList>
            <person name="Leushkin E.V."/>
            <person name="Sutormin R.A."/>
            <person name="Nabieva E.R."/>
            <person name="Penin A.A."/>
            <person name="Kondrashov A.S."/>
            <person name="Logacheva M.D."/>
        </authorList>
    </citation>
    <scope>NUCLEOTIDE SEQUENCE [LARGE SCALE GENOMIC DNA]</scope>
</reference>
<dbReference type="OrthoDB" id="277011at2759"/>
<dbReference type="AlphaFoldDB" id="S8DCA0"/>
<dbReference type="InterPro" id="IPR036412">
    <property type="entry name" value="HAD-like_sf"/>
</dbReference>
<protein>
    <recommendedName>
        <fullName evidence="2">FCP1 homology domain-containing protein</fullName>
    </recommendedName>
</protein>
<dbReference type="PROSITE" id="PS50969">
    <property type="entry name" value="FCP1"/>
    <property type="match status" value="1"/>
</dbReference>
<comment type="caution">
    <text evidence="3">The sequence shown here is derived from an EMBL/GenBank/DDBJ whole genome shotgun (WGS) entry which is preliminary data.</text>
</comment>
<dbReference type="InterPro" id="IPR023214">
    <property type="entry name" value="HAD_sf"/>
</dbReference>
<dbReference type="GO" id="GO:0016791">
    <property type="term" value="F:phosphatase activity"/>
    <property type="evidence" value="ECO:0007669"/>
    <property type="project" value="InterPro"/>
</dbReference>
<organism evidence="3 4">
    <name type="scientific">Genlisea aurea</name>
    <dbReference type="NCBI Taxonomy" id="192259"/>
    <lineage>
        <taxon>Eukaryota</taxon>
        <taxon>Viridiplantae</taxon>
        <taxon>Streptophyta</taxon>
        <taxon>Embryophyta</taxon>
        <taxon>Tracheophyta</taxon>
        <taxon>Spermatophyta</taxon>
        <taxon>Magnoliopsida</taxon>
        <taxon>eudicotyledons</taxon>
        <taxon>Gunneridae</taxon>
        <taxon>Pentapetalae</taxon>
        <taxon>asterids</taxon>
        <taxon>lamiids</taxon>
        <taxon>Lamiales</taxon>
        <taxon>Lentibulariaceae</taxon>
        <taxon>Genlisea</taxon>
    </lineage>
</organism>
<dbReference type="CDD" id="cd07521">
    <property type="entry name" value="HAD_FCP1-like"/>
    <property type="match status" value="1"/>
</dbReference>